<accession>A0A8T0GKN5</accession>
<evidence type="ECO:0000256" key="4">
    <source>
        <dbReference type="ARBA" id="ARBA00011153"/>
    </source>
</evidence>
<comment type="similarity">
    <text evidence="3">Belongs to the carboxylate-amine ligase family. Glutamate--cysteine ligase type 2 subfamily.</text>
</comment>
<dbReference type="GO" id="GO:0006750">
    <property type="term" value="P:glutathione biosynthetic process"/>
    <property type="evidence" value="ECO:0007669"/>
    <property type="project" value="UniProtKB-KW"/>
</dbReference>
<keyword evidence="13" id="KW-1015">Disulfide bond</keyword>
<dbReference type="EC" id="6.3.2.2" evidence="5"/>
<keyword evidence="6" id="KW-0150">Chloroplast</keyword>
<dbReference type="Proteomes" id="UP000822688">
    <property type="component" value="Chromosome 10"/>
</dbReference>
<evidence type="ECO:0000256" key="5">
    <source>
        <dbReference type="ARBA" id="ARBA00012220"/>
    </source>
</evidence>
<evidence type="ECO:0000256" key="13">
    <source>
        <dbReference type="ARBA" id="ARBA00023157"/>
    </source>
</evidence>
<evidence type="ECO:0000256" key="2">
    <source>
        <dbReference type="ARBA" id="ARBA00005006"/>
    </source>
</evidence>
<comment type="pathway">
    <text evidence="2">Sulfur metabolism; glutathione biosynthesis; glutathione from L-cysteine and L-glutamate: step 1/2.</text>
</comment>
<keyword evidence="11" id="KW-0067">ATP-binding</keyword>
<dbReference type="AlphaFoldDB" id="A0A8T0GKN5"/>
<evidence type="ECO:0000256" key="8">
    <source>
        <dbReference type="ARBA" id="ARBA00022640"/>
    </source>
</evidence>
<evidence type="ECO:0000256" key="1">
    <source>
        <dbReference type="ARBA" id="ARBA00004229"/>
    </source>
</evidence>
<comment type="subcellular location">
    <subcellularLocation>
        <location evidence="1">Plastid</location>
        <location evidence="1">Chloroplast</location>
    </subcellularLocation>
</comment>
<sequence>MSIYPCSYHQTQRLDSSSLDILRRPIDHSNTCLLEFGTGSIFFCGSRSGAIELIRRSGPCRKIQFRSSLVFEAVNRQLVDCSRGALRGMAALAQGARLPVVKNALGNSTRSILFRDVRLGRTGGRFRKGTGCESLLQSGMNSSIRLSSAAWTSWKAHKGRRFHTSHIVASSPAEEEAAAEAAARENPLSKEDLVAFLRSGCKPKSDWRIGTEHEKFGFKLDTLEPMTFDQISKLLDEMASRFGYERVMEGDNIIGLQKDGASVSLEPGGQFELSGAPLEDIHACQRELDMHLEQVNIVGKELGLGFAGIGFEPKWPLSERPSVPKVRYEVIEEYIPKIGGSEIGFETMYQTCTAQVNLDFDSEQDMINKLRVGLSFQPIATALFANSPFFEGKPSGNLSYRSFSWTKFDKKRTGELPFVFDDDFGFEKYTEYALNVPMLMIFRNGNWNDVAGASFKDFMAGKLEQYPGERPTKNDWMNHLGNIYPEVRLKKYLEMRGADCGPKPFLNSLPALWVGLLYDEQSLKGSLDIIRDWTNDDREMLRQKVPKHGLQVPFREGLLQHVAQDVVKLAKDGLARRGRGEGVFLAPLEEVANTGVTLAQRMLQLYEDKWGRKVDPIFDELRL</sequence>
<reference evidence="14" key="1">
    <citation type="submission" date="2020-06" db="EMBL/GenBank/DDBJ databases">
        <title>WGS assembly of Ceratodon purpureus strain R40.</title>
        <authorList>
            <person name="Carey S.B."/>
            <person name="Jenkins J."/>
            <person name="Shu S."/>
            <person name="Lovell J.T."/>
            <person name="Sreedasyam A."/>
            <person name="Maumus F."/>
            <person name="Tiley G.P."/>
            <person name="Fernandez-Pozo N."/>
            <person name="Barry K."/>
            <person name="Chen C."/>
            <person name="Wang M."/>
            <person name="Lipzen A."/>
            <person name="Daum C."/>
            <person name="Saski C.A."/>
            <person name="Payton A.C."/>
            <person name="Mcbreen J.C."/>
            <person name="Conrad R.E."/>
            <person name="Kollar L.M."/>
            <person name="Olsson S."/>
            <person name="Huttunen S."/>
            <person name="Landis J.B."/>
            <person name="Wickett N.J."/>
            <person name="Johnson M.G."/>
            <person name="Rensing S.A."/>
            <person name="Grimwood J."/>
            <person name="Schmutz J."/>
            <person name="Mcdaniel S.F."/>
        </authorList>
    </citation>
    <scope>NUCLEOTIDE SEQUENCE</scope>
    <source>
        <strain evidence="14">R40</strain>
    </source>
</reference>
<keyword evidence="12" id="KW-0809">Transit peptide</keyword>
<keyword evidence="15" id="KW-1185">Reference proteome</keyword>
<dbReference type="InterPro" id="IPR035434">
    <property type="entry name" value="GCL_bact_plant"/>
</dbReference>
<dbReference type="GO" id="GO:0004357">
    <property type="term" value="F:glutamate-cysteine ligase activity"/>
    <property type="evidence" value="ECO:0007669"/>
    <property type="project" value="UniProtKB-EC"/>
</dbReference>
<evidence type="ECO:0000256" key="3">
    <source>
        <dbReference type="ARBA" id="ARBA00010253"/>
    </source>
</evidence>
<dbReference type="Pfam" id="PF04107">
    <property type="entry name" value="GCS2"/>
    <property type="match status" value="1"/>
</dbReference>
<dbReference type="PANTHER" id="PTHR34378">
    <property type="entry name" value="GLUTAMATE--CYSTEINE LIGASE, CHLOROPLASTIC"/>
    <property type="match status" value="1"/>
</dbReference>
<evidence type="ECO:0000313" key="15">
    <source>
        <dbReference type="Proteomes" id="UP000822688"/>
    </source>
</evidence>
<name>A0A8T0GKN5_CERPU</name>
<dbReference type="GO" id="GO:0005524">
    <property type="term" value="F:ATP binding"/>
    <property type="evidence" value="ECO:0007669"/>
    <property type="project" value="UniProtKB-KW"/>
</dbReference>
<dbReference type="InterPro" id="IPR011556">
    <property type="entry name" value="Glut_cys_lig_pln_type"/>
</dbReference>
<dbReference type="NCBIfam" id="TIGR01436">
    <property type="entry name" value="glu_cys_lig_pln"/>
    <property type="match status" value="1"/>
</dbReference>
<evidence type="ECO:0000313" key="14">
    <source>
        <dbReference type="EMBL" id="KAG0559125.1"/>
    </source>
</evidence>
<protein>
    <recommendedName>
        <fullName evidence="5">glutamate--cysteine ligase</fullName>
        <ecNumber evidence="5">6.3.2.2</ecNumber>
    </recommendedName>
</protein>
<comment type="subunit">
    <text evidence="4">Homodimer or monomer when oxidized or reduced, respectively.</text>
</comment>
<dbReference type="InterPro" id="IPR006336">
    <property type="entry name" value="GCS2"/>
</dbReference>
<dbReference type="EMBL" id="CM026431">
    <property type="protein sequence ID" value="KAG0559125.1"/>
    <property type="molecule type" value="Genomic_DNA"/>
</dbReference>
<evidence type="ECO:0000256" key="9">
    <source>
        <dbReference type="ARBA" id="ARBA00022684"/>
    </source>
</evidence>
<keyword evidence="7" id="KW-0436">Ligase</keyword>
<gene>
    <name evidence="14" type="ORF">KC19_10G081000</name>
</gene>
<proteinExistence type="inferred from homology"/>
<keyword evidence="9" id="KW-0317">Glutathione biosynthesis</keyword>
<evidence type="ECO:0000256" key="12">
    <source>
        <dbReference type="ARBA" id="ARBA00022946"/>
    </source>
</evidence>
<dbReference type="SUPFAM" id="SSF55931">
    <property type="entry name" value="Glutamine synthetase/guanido kinase"/>
    <property type="match status" value="1"/>
</dbReference>
<evidence type="ECO:0000256" key="10">
    <source>
        <dbReference type="ARBA" id="ARBA00022741"/>
    </source>
</evidence>
<evidence type="ECO:0000256" key="7">
    <source>
        <dbReference type="ARBA" id="ARBA00022598"/>
    </source>
</evidence>
<dbReference type="PANTHER" id="PTHR34378:SF1">
    <property type="entry name" value="GLUTAMATE--CYSTEINE LIGASE, CHLOROPLASTIC"/>
    <property type="match status" value="1"/>
</dbReference>
<evidence type="ECO:0000256" key="6">
    <source>
        <dbReference type="ARBA" id="ARBA00022528"/>
    </source>
</evidence>
<keyword evidence="10" id="KW-0547">Nucleotide-binding</keyword>
<organism evidence="14 15">
    <name type="scientific">Ceratodon purpureus</name>
    <name type="common">Fire moss</name>
    <name type="synonym">Dicranum purpureum</name>
    <dbReference type="NCBI Taxonomy" id="3225"/>
    <lineage>
        <taxon>Eukaryota</taxon>
        <taxon>Viridiplantae</taxon>
        <taxon>Streptophyta</taxon>
        <taxon>Embryophyta</taxon>
        <taxon>Bryophyta</taxon>
        <taxon>Bryophytina</taxon>
        <taxon>Bryopsida</taxon>
        <taxon>Dicranidae</taxon>
        <taxon>Pseudoditrichales</taxon>
        <taxon>Ditrichaceae</taxon>
        <taxon>Ceratodon</taxon>
    </lineage>
</organism>
<dbReference type="GO" id="GO:0009507">
    <property type="term" value="C:chloroplast"/>
    <property type="evidence" value="ECO:0007669"/>
    <property type="project" value="UniProtKB-SubCell"/>
</dbReference>
<dbReference type="InterPro" id="IPR014746">
    <property type="entry name" value="Gln_synth/guanido_kin_cat_dom"/>
</dbReference>
<keyword evidence="8" id="KW-0934">Plastid</keyword>
<evidence type="ECO:0000256" key="11">
    <source>
        <dbReference type="ARBA" id="ARBA00022840"/>
    </source>
</evidence>
<dbReference type="Gene3D" id="3.30.590.20">
    <property type="match status" value="1"/>
</dbReference>
<comment type="caution">
    <text evidence="14">The sequence shown here is derived from an EMBL/GenBank/DDBJ whole genome shotgun (WGS) entry which is preliminary data.</text>
</comment>